<reference evidence="8 9" key="1">
    <citation type="submission" date="2021-10" db="EMBL/GenBank/DDBJ databases">
        <authorList>
            <person name="Grouzdev D.S."/>
            <person name="Pantiukh K.S."/>
            <person name="Krutkina M.S."/>
        </authorList>
    </citation>
    <scope>NUCLEOTIDE SEQUENCE [LARGE SCALE GENOMIC DNA]</scope>
    <source>
        <strain evidence="8 9">Z-7514</strain>
    </source>
</reference>
<gene>
    <name evidence="8" type="primary">flgM</name>
    <name evidence="8" type="ORF">LJ207_07540</name>
</gene>
<dbReference type="RefSeq" id="WP_229345741.1">
    <property type="nucleotide sequence ID" value="NZ_JAJFAT010000009.1"/>
</dbReference>
<dbReference type="GO" id="GO:0044781">
    <property type="term" value="P:bacterial-type flagellum organization"/>
    <property type="evidence" value="ECO:0007669"/>
    <property type="project" value="UniProtKB-KW"/>
</dbReference>
<evidence type="ECO:0000256" key="3">
    <source>
        <dbReference type="ARBA" id="ARBA00022491"/>
    </source>
</evidence>
<dbReference type="EMBL" id="JAJFAT010000009">
    <property type="protein sequence ID" value="MCC3145173.1"/>
    <property type="molecule type" value="Genomic_DNA"/>
</dbReference>
<evidence type="ECO:0000259" key="7">
    <source>
        <dbReference type="Pfam" id="PF04316"/>
    </source>
</evidence>
<feature type="domain" description="Anti-sigma-28 factor FlgM C-terminal" evidence="7">
    <location>
        <begin position="36"/>
        <end position="90"/>
    </location>
</feature>
<sequence>MKIDNNNHNLNLNKITQYLKQSQQNENTADKKVQNDKMQISKEAKEIITAKKELAKQPQLRKEKVMAIKAELDNGTYEVDSKKIAESILKKDE</sequence>
<evidence type="ECO:0000256" key="5">
    <source>
        <dbReference type="ARBA" id="ARBA00023015"/>
    </source>
</evidence>
<organism evidence="8 9">
    <name type="scientific">Halanaerobium polyolivorans</name>
    <dbReference type="NCBI Taxonomy" id="2886943"/>
    <lineage>
        <taxon>Bacteria</taxon>
        <taxon>Bacillati</taxon>
        <taxon>Bacillota</taxon>
        <taxon>Clostridia</taxon>
        <taxon>Halanaerobiales</taxon>
        <taxon>Halanaerobiaceae</taxon>
        <taxon>Halanaerobium</taxon>
    </lineage>
</organism>
<evidence type="ECO:0000256" key="2">
    <source>
        <dbReference type="ARBA" id="ARBA00017823"/>
    </source>
</evidence>
<dbReference type="NCBIfam" id="TIGR03824">
    <property type="entry name" value="FlgM_jcvi"/>
    <property type="match status" value="1"/>
</dbReference>
<proteinExistence type="inferred from homology"/>
<keyword evidence="6" id="KW-0804">Transcription</keyword>
<dbReference type="Pfam" id="PF04316">
    <property type="entry name" value="FlgM"/>
    <property type="match status" value="1"/>
</dbReference>
<keyword evidence="3" id="KW-0678">Repressor</keyword>
<keyword evidence="9" id="KW-1185">Reference proteome</keyword>
<protein>
    <recommendedName>
        <fullName evidence="2">Negative regulator of flagellin synthesis</fullName>
    </recommendedName>
</protein>
<evidence type="ECO:0000313" key="9">
    <source>
        <dbReference type="Proteomes" id="UP001199296"/>
    </source>
</evidence>
<keyword evidence="8" id="KW-0282">Flagellum</keyword>
<keyword evidence="8" id="KW-0969">Cilium</keyword>
<dbReference type="InterPro" id="IPR031316">
    <property type="entry name" value="FlgM_C"/>
</dbReference>
<evidence type="ECO:0000256" key="4">
    <source>
        <dbReference type="ARBA" id="ARBA00022795"/>
    </source>
</evidence>
<dbReference type="SUPFAM" id="SSF101498">
    <property type="entry name" value="Anti-sigma factor FlgM"/>
    <property type="match status" value="1"/>
</dbReference>
<dbReference type="AlphaFoldDB" id="A0AAW4WYF9"/>
<keyword evidence="4" id="KW-1005">Bacterial flagellum biogenesis</keyword>
<dbReference type="GO" id="GO:0045892">
    <property type="term" value="P:negative regulation of DNA-templated transcription"/>
    <property type="evidence" value="ECO:0007669"/>
    <property type="project" value="InterPro"/>
</dbReference>
<comment type="similarity">
    <text evidence="1">Belongs to the FlgM family.</text>
</comment>
<keyword evidence="5" id="KW-0805">Transcription regulation</keyword>
<accession>A0AAW4WYF9</accession>
<dbReference type="InterPro" id="IPR035890">
    <property type="entry name" value="Anti-sigma-28_factor_FlgM_sf"/>
</dbReference>
<evidence type="ECO:0000313" key="8">
    <source>
        <dbReference type="EMBL" id="MCC3145173.1"/>
    </source>
</evidence>
<comment type="caution">
    <text evidence="8">The sequence shown here is derived from an EMBL/GenBank/DDBJ whole genome shotgun (WGS) entry which is preliminary data.</text>
</comment>
<keyword evidence="8" id="KW-0966">Cell projection</keyword>
<evidence type="ECO:0000256" key="6">
    <source>
        <dbReference type="ARBA" id="ARBA00023163"/>
    </source>
</evidence>
<dbReference type="Proteomes" id="UP001199296">
    <property type="component" value="Unassembled WGS sequence"/>
</dbReference>
<name>A0AAW4WYF9_9FIRM</name>
<dbReference type="InterPro" id="IPR007412">
    <property type="entry name" value="FlgM"/>
</dbReference>
<evidence type="ECO:0000256" key="1">
    <source>
        <dbReference type="ARBA" id="ARBA00005322"/>
    </source>
</evidence>